<dbReference type="Proteomes" id="UP000199642">
    <property type="component" value="Unassembled WGS sequence"/>
</dbReference>
<protein>
    <submittedName>
        <fullName evidence="1">Uncharacterized protein</fullName>
    </submittedName>
</protein>
<name>A0A1I2NWQ3_9BACT</name>
<dbReference type="STRING" id="435880.SAMN04487988_101347"/>
<dbReference type="OrthoDB" id="1522859at2"/>
<dbReference type="RefSeq" id="WP_092788514.1">
    <property type="nucleotide sequence ID" value="NZ_FOPC01000001.1"/>
</dbReference>
<accession>A0A1I2NWQ3</accession>
<evidence type="ECO:0000313" key="1">
    <source>
        <dbReference type="EMBL" id="SFG08345.1"/>
    </source>
</evidence>
<proteinExistence type="predicted"/>
<reference evidence="2" key="1">
    <citation type="submission" date="2016-10" db="EMBL/GenBank/DDBJ databases">
        <authorList>
            <person name="Varghese N."/>
            <person name="Submissions S."/>
        </authorList>
    </citation>
    <scope>NUCLEOTIDE SEQUENCE [LARGE SCALE GENOMIC DNA]</scope>
    <source>
        <strain evidence="2">DSM 19315</strain>
    </source>
</reference>
<sequence length="401" mass="46217">MIVLEGNTTGNVAKAQSILVKHEIRRIRMMDDPKKETLEKSSSMSYQLVYGQSLQKMTKSKYFSQTKFILKFPDGELEEMSYEELPQKIKDELHEAPGKIEPNAPTADIFESWKDGDEYALWLDGKVIPNSKLNEISQDEIVHFFSSYVHDNARSERFPQDYQVHLYTLEAFENTYGENSDIRTKPLRGTVTIPVNEPKSQLFSSSSHPLSLYQRDLESYHQALKTGPHFVERSQLEQEEMMRQFLDLGGRYYRFHAANKPDVDRPTHPFAPFVQLEKNGKTLFKLPEDLTESEKANLQSPSPATAVSSAAKTYQKLFFAYEIKRNEKRHFVTKTPEEQKRLLDEFEEVQNAYMGLDHLEKRTAVRPTNPYHPFVKIEEGGKSSFKLIAALTSEERAALGC</sequence>
<dbReference type="AlphaFoldDB" id="A0A1I2NWQ3"/>
<evidence type="ECO:0000313" key="2">
    <source>
        <dbReference type="Proteomes" id="UP000199642"/>
    </source>
</evidence>
<gene>
    <name evidence="1" type="ORF">SAMN04487988_101347</name>
</gene>
<dbReference type="EMBL" id="FOPC01000001">
    <property type="protein sequence ID" value="SFG08345.1"/>
    <property type="molecule type" value="Genomic_DNA"/>
</dbReference>
<organism evidence="1 2">
    <name type="scientific">Algoriphagus hitonicola</name>
    <dbReference type="NCBI Taxonomy" id="435880"/>
    <lineage>
        <taxon>Bacteria</taxon>
        <taxon>Pseudomonadati</taxon>
        <taxon>Bacteroidota</taxon>
        <taxon>Cytophagia</taxon>
        <taxon>Cytophagales</taxon>
        <taxon>Cyclobacteriaceae</taxon>
        <taxon>Algoriphagus</taxon>
    </lineage>
</organism>
<keyword evidence="2" id="KW-1185">Reference proteome</keyword>